<dbReference type="InterPro" id="IPR035979">
    <property type="entry name" value="RBD_domain_sf"/>
</dbReference>
<dbReference type="Proteomes" id="UP000033995">
    <property type="component" value="Unassembled WGS sequence"/>
</dbReference>
<dbReference type="EMBL" id="LBOZ01000004">
    <property type="protein sequence ID" value="KKP47472.1"/>
    <property type="molecule type" value="Genomic_DNA"/>
</dbReference>
<evidence type="ECO:0000259" key="3">
    <source>
        <dbReference type="PROSITE" id="PS50102"/>
    </source>
</evidence>
<name>A0A0G0CVQ7_9BACT</name>
<comment type="caution">
    <text evidence="4">The sequence shown here is derived from an EMBL/GenBank/DDBJ whole genome shotgun (WGS) entry which is preliminary data.</text>
</comment>
<dbReference type="Gene3D" id="3.30.70.330">
    <property type="match status" value="1"/>
</dbReference>
<accession>A0A0G0CVQ7</accession>
<dbReference type="SUPFAM" id="SSF54928">
    <property type="entry name" value="RNA-binding domain, RBD"/>
    <property type="match status" value="1"/>
</dbReference>
<protein>
    <submittedName>
        <fullName evidence="4">RNA-binding protein (RRM domain)</fullName>
    </submittedName>
</protein>
<dbReference type="InterPro" id="IPR000504">
    <property type="entry name" value="RRM_dom"/>
</dbReference>
<dbReference type="PANTHER" id="PTHR48027">
    <property type="entry name" value="HETEROGENEOUS NUCLEAR RIBONUCLEOPROTEIN 87F-RELATED"/>
    <property type="match status" value="1"/>
</dbReference>
<dbReference type="InterPro" id="IPR012677">
    <property type="entry name" value="Nucleotide-bd_a/b_plait_sf"/>
</dbReference>
<dbReference type="PROSITE" id="PS50102">
    <property type="entry name" value="RRM"/>
    <property type="match status" value="1"/>
</dbReference>
<organism evidence="4 5">
    <name type="scientific">Candidatus Woesebacteria bacterium GW2011_GWA2_33_28</name>
    <dbReference type="NCBI Taxonomy" id="1618561"/>
    <lineage>
        <taxon>Bacteria</taxon>
        <taxon>Candidatus Woeseibacteriota</taxon>
    </lineage>
</organism>
<evidence type="ECO:0000256" key="1">
    <source>
        <dbReference type="ARBA" id="ARBA00022884"/>
    </source>
</evidence>
<dbReference type="GO" id="GO:0003723">
    <property type="term" value="F:RNA binding"/>
    <property type="evidence" value="ECO:0007669"/>
    <property type="project" value="UniProtKB-KW"/>
</dbReference>
<feature type="compositionally biased region" description="Basic and acidic residues" evidence="2">
    <location>
        <begin position="80"/>
        <end position="107"/>
    </location>
</feature>
<feature type="region of interest" description="Disordered" evidence="2">
    <location>
        <begin position="80"/>
        <end position="129"/>
    </location>
</feature>
<evidence type="ECO:0000256" key="2">
    <source>
        <dbReference type="SAM" id="MobiDB-lite"/>
    </source>
</evidence>
<reference evidence="4 5" key="1">
    <citation type="journal article" date="2015" name="Nature">
        <title>rRNA introns, odd ribosomes, and small enigmatic genomes across a large radiation of phyla.</title>
        <authorList>
            <person name="Brown C.T."/>
            <person name="Hug L.A."/>
            <person name="Thomas B.C."/>
            <person name="Sharon I."/>
            <person name="Castelle C.J."/>
            <person name="Singh A."/>
            <person name="Wilkins M.J."/>
            <person name="Williams K.H."/>
            <person name="Banfield J.F."/>
        </authorList>
    </citation>
    <scope>NUCLEOTIDE SEQUENCE [LARGE SCALE GENOMIC DNA]</scope>
</reference>
<dbReference type="InterPro" id="IPR052462">
    <property type="entry name" value="SLIRP/GR-RBP-like"/>
</dbReference>
<gene>
    <name evidence="4" type="ORF">UR38_C0004G0015</name>
</gene>
<dbReference type="AlphaFoldDB" id="A0A0G0CVQ7"/>
<evidence type="ECO:0000313" key="5">
    <source>
        <dbReference type="Proteomes" id="UP000033995"/>
    </source>
</evidence>
<dbReference type="Pfam" id="PF00076">
    <property type="entry name" value="RRM_1"/>
    <property type="match status" value="1"/>
</dbReference>
<dbReference type="SMART" id="SM00360">
    <property type="entry name" value="RRM"/>
    <property type="match status" value="1"/>
</dbReference>
<feature type="domain" description="RRM" evidence="3">
    <location>
        <begin position="3"/>
        <end position="81"/>
    </location>
</feature>
<sequence>MNKRLFVAGLPFSSTDSDLKDHFSKAGVITLVQIIIDKFSGRSKGFGFIEFEKEEEAAKAIEMFHETDFGGRKLIVAEAKPMEKREFKPRSGGGDDRRGGYSDDRRPSFGGRPKFTRGGGRTGGFRNDR</sequence>
<keyword evidence="1" id="KW-0694">RNA-binding</keyword>
<evidence type="ECO:0000313" key="4">
    <source>
        <dbReference type="EMBL" id="KKP47472.1"/>
    </source>
</evidence>
<proteinExistence type="predicted"/>